<evidence type="ECO:0000259" key="3">
    <source>
        <dbReference type="Pfam" id="PF13102"/>
    </source>
</evidence>
<organism evidence="4 5">
    <name type="scientific">Chryseobacterium kwangjuense</name>
    <dbReference type="NCBI Taxonomy" id="267125"/>
    <lineage>
        <taxon>Bacteria</taxon>
        <taxon>Pseudomonadati</taxon>
        <taxon>Bacteroidota</taxon>
        <taxon>Flavobacteriia</taxon>
        <taxon>Flavobacteriales</taxon>
        <taxon>Weeksellaceae</taxon>
        <taxon>Chryseobacterium group</taxon>
        <taxon>Chryseobacterium</taxon>
    </lineage>
</organism>
<dbReference type="InterPro" id="IPR013762">
    <property type="entry name" value="Integrase-like_cat_sf"/>
</dbReference>
<proteinExistence type="predicted"/>
<dbReference type="Proteomes" id="UP001634154">
    <property type="component" value="Unassembled WGS sequence"/>
</dbReference>
<reference evidence="4 5" key="1">
    <citation type="submission" date="2024-12" db="EMBL/GenBank/DDBJ databases">
        <title>Draft genome sequence of Chryseobacterium kwangjuense AG447.</title>
        <authorList>
            <person name="Cheptsov V.S."/>
            <person name="Belov A."/>
            <person name="Zavarzina A.G."/>
        </authorList>
    </citation>
    <scope>NUCLEOTIDE SEQUENCE [LARGE SCALE GENOMIC DNA]</scope>
    <source>
        <strain evidence="4 5">AG447</strain>
    </source>
</reference>
<comment type="caution">
    <text evidence="4">The sequence shown here is derived from an EMBL/GenBank/DDBJ whole genome shotgun (WGS) entry which is preliminary data.</text>
</comment>
<dbReference type="SUPFAM" id="SSF56349">
    <property type="entry name" value="DNA breaking-rejoining enzymes"/>
    <property type="match status" value="1"/>
</dbReference>
<evidence type="ECO:0000313" key="5">
    <source>
        <dbReference type="Proteomes" id="UP001634154"/>
    </source>
</evidence>
<dbReference type="InterPro" id="IPR011010">
    <property type="entry name" value="DNA_brk_join_enz"/>
</dbReference>
<dbReference type="InterPro" id="IPR025269">
    <property type="entry name" value="SAM-like_dom"/>
</dbReference>
<keyword evidence="2" id="KW-0233">DNA recombination</keyword>
<protein>
    <submittedName>
        <fullName evidence="4">Phage integrase SAM-like domain-containing protein</fullName>
    </submittedName>
</protein>
<evidence type="ECO:0000256" key="1">
    <source>
        <dbReference type="ARBA" id="ARBA00023125"/>
    </source>
</evidence>
<dbReference type="InterPro" id="IPR010998">
    <property type="entry name" value="Integrase_recombinase_N"/>
</dbReference>
<gene>
    <name evidence="4" type="ORF">ACKW6Q_02255</name>
</gene>
<evidence type="ECO:0000256" key="2">
    <source>
        <dbReference type="ARBA" id="ARBA00023172"/>
    </source>
</evidence>
<evidence type="ECO:0000313" key="4">
    <source>
        <dbReference type="EMBL" id="MFN1215786.1"/>
    </source>
</evidence>
<keyword evidence="1" id="KW-0238">DNA-binding</keyword>
<accession>A0ABW9JXG2</accession>
<keyword evidence="5" id="KW-1185">Reference proteome</keyword>
<dbReference type="EMBL" id="JBJXVJ010000001">
    <property type="protein sequence ID" value="MFN1215786.1"/>
    <property type="molecule type" value="Genomic_DNA"/>
</dbReference>
<sequence>MASVIFFLRSSIKNKPSSIWIRFKDKDIDISLSMKELKCSVDEWKNGKCKNANKKMFDTDLEPINTKLLKIEGYVLLEYNNLNSVLDLKVWLKSCVNNILNPKEKSIYSSNIIDFIDTYLEIRQNSITKRTNYKIKVLKSMLIDFCNFNKKPPIIQFKDMDNYFKDSFEKYCLNINYKHETIYSKLKDAKAISKFAENYDIETHPHTKEWKLGVTKFVKDKPKHIYLNFEELEQIKKCKLAQEDLDIARDWLIIACFTGQRVSDFLRFEKSMIVEDKDMRYIEFKQEKTKKLMQIPILKEVQKILDKRDGEFPKKISDVRFNQDVKIVCKHAKITELVYGSKSQVLEDKTKRGVLGDYPKYKLVASHIGRRSFATNFHALLPTADVMYVTGHSTEKQFLMYIGKTEKEMAVRTANSFAKIGF</sequence>
<dbReference type="Gene3D" id="1.10.150.130">
    <property type="match status" value="1"/>
</dbReference>
<dbReference type="Pfam" id="PF13102">
    <property type="entry name" value="Phage_int_SAM_5"/>
    <property type="match status" value="1"/>
</dbReference>
<feature type="domain" description="Phage integrase SAM-like" evidence="3">
    <location>
        <begin position="112"/>
        <end position="200"/>
    </location>
</feature>
<dbReference type="Gene3D" id="1.10.443.10">
    <property type="entry name" value="Intergrase catalytic core"/>
    <property type="match status" value="1"/>
</dbReference>
<name>A0ABW9JXG2_9FLAO</name>
<dbReference type="RefSeq" id="WP_409355562.1">
    <property type="nucleotide sequence ID" value="NZ_JBJXVJ010000001.1"/>
</dbReference>